<keyword evidence="6 9" id="KW-0472">Membrane</keyword>
<dbReference type="GO" id="GO:0097003">
    <property type="term" value="F:adipokinetic hormone receptor activity"/>
    <property type="evidence" value="ECO:0007669"/>
    <property type="project" value="TreeGrafter"/>
</dbReference>
<evidence type="ECO:0000256" key="5">
    <source>
        <dbReference type="ARBA" id="ARBA00022989"/>
    </source>
</evidence>
<dbReference type="InterPro" id="IPR000276">
    <property type="entry name" value="GPCR_Rhodpsn"/>
</dbReference>
<feature type="domain" description="G-protein coupled receptors family 1 profile" evidence="10">
    <location>
        <begin position="131"/>
        <end position="395"/>
    </location>
</feature>
<keyword evidence="5 9" id="KW-1133">Transmembrane helix</keyword>
<feature type="transmembrane region" description="Helical" evidence="9">
    <location>
        <begin position="280"/>
        <end position="310"/>
    </location>
</feature>
<dbReference type="GO" id="GO:0005886">
    <property type="term" value="C:plasma membrane"/>
    <property type="evidence" value="ECO:0007669"/>
    <property type="project" value="UniProtKB-SubCell"/>
</dbReference>
<reference evidence="11" key="2">
    <citation type="journal article" date="2018" name="Front. Neurosci.">
        <title>Functional Characterization and Signaling Systems of Corazonin and Red Pigment Concentrating Hormone in the Green Shore Crab, Carcinus maenas.</title>
        <authorList>
            <person name="Alexander J.L."/>
            <person name="Oliphant A."/>
            <person name="Wilcockson D.C."/>
            <person name="Audsley N."/>
            <person name="Down R.E."/>
            <person name="Lafont R."/>
            <person name="Webster S.G."/>
        </authorList>
    </citation>
    <scope>NUCLEOTIDE SEQUENCE</scope>
</reference>
<dbReference type="PROSITE" id="PS00237">
    <property type="entry name" value="G_PROTEIN_RECEP_F1_1"/>
    <property type="match status" value="1"/>
</dbReference>
<dbReference type="PROSITE" id="PS50262">
    <property type="entry name" value="G_PROTEIN_RECEP_F1_2"/>
    <property type="match status" value="1"/>
</dbReference>
<evidence type="ECO:0000256" key="9">
    <source>
        <dbReference type="SAM" id="Phobius"/>
    </source>
</evidence>
<dbReference type="SMR" id="A0A2L0WQF2"/>
<evidence type="ECO:0000259" key="10">
    <source>
        <dbReference type="PROSITE" id="PS50262"/>
    </source>
</evidence>
<dbReference type="Gene3D" id="1.20.1070.10">
    <property type="entry name" value="Rhodopsin 7-helix transmembrane proteins"/>
    <property type="match status" value="1"/>
</dbReference>
<feature type="transmembrane region" description="Helical" evidence="9">
    <location>
        <begin position="192"/>
        <end position="212"/>
    </location>
</feature>
<feature type="transmembrane region" description="Helical" evidence="9">
    <location>
        <begin position="342"/>
        <end position="361"/>
    </location>
</feature>
<dbReference type="SUPFAM" id="SSF81321">
    <property type="entry name" value="Family A G protein-coupled receptor-like"/>
    <property type="match status" value="1"/>
</dbReference>
<keyword evidence="8" id="KW-0807">Transducer</keyword>
<evidence type="ECO:0000256" key="6">
    <source>
        <dbReference type="ARBA" id="ARBA00023136"/>
    </source>
</evidence>
<dbReference type="GO" id="GO:0042277">
    <property type="term" value="F:peptide binding"/>
    <property type="evidence" value="ECO:0007669"/>
    <property type="project" value="TreeGrafter"/>
</dbReference>
<evidence type="ECO:0000256" key="4">
    <source>
        <dbReference type="ARBA" id="ARBA00022692"/>
    </source>
</evidence>
<dbReference type="Pfam" id="PF00001">
    <property type="entry name" value="7tm_1"/>
    <property type="match status" value="1"/>
</dbReference>
<evidence type="ECO:0000256" key="1">
    <source>
        <dbReference type="ARBA" id="ARBA00004651"/>
    </source>
</evidence>
<evidence type="ECO:0000256" key="7">
    <source>
        <dbReference type="ARBA" id="ARBA00023170"/>
    </source>
</evidence>
<proteinExistence type="evidence at transcript level"/>
<evidence type="ECO:0000256" key="2">
    <source>
        <dbReference type="ARBA" id="ARBA00010663"/>
    </source>
</evidence>
<dbReference type="CDD" id="cd15382">
    <property type="entry name" value="7tmA_AKHR"/>
    <property type="match status" value="1"/>
</dbReference>
<evidence type="ECO:0000256" key="3">
    <source>
        <dbReference type="ARBA" id="ARBA00022475"/>
    </source>
</evidence>
<feature type="transmembrane region" description="Helical" evidence="9">
    <location>
        <begin position="151"/>
        <end position="172"/>
    </location>
</feature>
<keyword evidence="3" id="KW-1003">Cell membrane</keyword>
<evidence type="ECO:0000313" key="11">
    <source>
        <dbReference type="EMBL" id="AVA26880.1"/>
    </source>
</evidence>
<organism evidence="11">
    <name type="scientific">Carcinus maenas</name>
    <name type="common">Common shore crab</name>
    <name type="synonym">Green crab</name>
    <dbReference type="NCBI Taxonomy" id="6759"/>
    <lineage>
        <taxon>Eukaryota</taxon>
        <taxon>Metazoa</taxon>
        <taxon>Ecdysozoa</taxon>
        <taxon>Arthropoda</taxon>
        <taxon>Crustacea</taxon>
        <taxon>Multicrustacea</taxon>
        <taxon>Malacostraca</taxon>
        <taxon>Eumalacostraca</taxon>
        <taxon>Eucarida</taxon>
        <taxon>Decapoda</taxon>
        <taxon>Pleocyemata</taxon>
        <taxon>Brachyura</taxon>
        <taxon>Eubrachyura</taxon>
        <taxon>Portunoidea</taxon>
        <taxon>Carcinidae</taxon>
        <taxon>Carcinus</taxon>
    </lineage>
</organism>
<feature type="transmembrane region" description="Helical" evidence="9">
    <location>
        <begin position="233"/>
        <end position="255"/>
    </location>
</feature>
<feature type="transmembrane region" description="Helical" evidence="9">
    <location>
        <begin position="381"/>
        <end position="401"/>
    </location>
</feature>
<keyword evidence="4 8" id="KW-0812">Transmembrane</keyword>
<evidence type="ECO:0000256" key="8">
    <source>
        <dbReference type="RuleBase" id="RU000688"/>
    </source>
</evidence>
<dbReference type="PANTHER" id="PTHR24241">
    <property type="entry name" value="NEUROPEPTIDE RECEPTOR-RELATED G-PROTEIN COUPLED RECEPTOR"/>
    <property type="match status" value="1"/>
</dbReference>
<protein>
    <submittedName>
        <fullName evidence="11">Red pigment concentrating hormone receptor</fullName>
    </submittedName>
</protein>
<dbReference type="PANTHER" id="PTHR24241:SF59">
    <property type="entry name" value="ADIPOKINETIC HORMONE RECEPTOR, ISOFORM C"/>
    <property type="match status" value="1"/>
</dbReference>
<accession>A0A2L0WQF2</accession>
<keyword evidence="8" id="KW-0297">G-protein coupled receptor</keyword>
<dbReference type="PRINTS" id="PR00237">
    <property type="entry name" value="GPCRRHODOPSN"/>
</dbReference>
<dbReference type="EMBL" id="MF974387">
    <property type="protein sequence ID" value="AVA26880.1"/>
    <property type="molecule type" value="mRNA"/>
</dbReference>
<dbReference type="InterPro" id="IPR017452">
    <property type="entry name" value="GPCR_Rhodpsn_7TM"/>
</dbReference>
<comment type="subcellular location">
    <subcellularLocation>
        <location evidence="1">Cell membrane</location>
        <topology evidence="1">Multi-pass membrane protein</topology>
    </subcellularLocation>
</comment>
<dbReference type="GO" id="GO:0032870">
    <property type="term" value="P:cellular response to hormone stimulus"/>
    <property type="evidence" value="ECO:0007669"/>
    <property type="project" value="TreeGrafter"/>
</dbReference>
<sequence length="529" mass="59531">MNRSEVQYLSGQAGDQITSKYLVMGDSWDDSDSPEDLLLKPNSIEIEPNLPWNVSLDDEGGGTQEAPTFAGRLDYLTPRPHNLTSYDVVANDTSFNVYNDSRSLPIDMRFNDGHILLISCYSCLFFISLIGNLCVLRAILGGGRKHRKSRVNLMLLHLAIADLIVTTVMMPVEVGWAAMVQWLAGDALCRVFSFFRIFGHYLSSFILVCISIDRYFAVVHPLSMSAADKRGKIMLIFAWLLAFSCSMPQVIIFHVETHPQFTFYVQCVTFNFFPSEHHEIVYNIFCLVMLYVAPLSIIIFFYGAIVVTIFQKSRLSSDDSTIRRSSLGYLGRARARTIKMTVSIVLAFFICWTPYVVISLWFCFHRSAAALLDEKVKKGLFIFACFNSCVNPIVYGIFNFCKKKQPMQTQTWRSTTLNTQINSRSCECRSFKSSRVYWSRREPGSTVTSSEAPTAELLLPRALNSPYRTRSASGSDSAISLPMQTLPTASPLSRRQVAVGGGPSLIMQYKNGSYFSSRSVKEERNGNPV</sequence>
<feature type="transmembrane region" description="Helical" evidence="9">
    <location>
        <begin position="115"/>
        <end position="139"/>
    </location>
</feature>
<dbReference type="GO" id="GO:0004930">
    <property type="term" value="F:G protein-coupled receptor activity"/>
    <property type="evidence" value="ECO:0007669"/>
    <property type="project" value="UniProtKB-KW"/>
</dbReference>
<dbReference type="AlphaFoldDB" id="A0A2L0WQF2"/>
<keyword evidence="7 8" id="KW-0675">Receptor</keyword>
<reference evidence="11" key="1">
    <citation type="submission" date="2017-09" db="EMBL/GenBank/DDBJ databases">
        <authorList>
            <person name="Ehlers B."/>
            <person name="Leendertz F.H."/>
        </authorList>
    </citation>
    <scope>NUCLEOTIDE SEQUENCE</scope>
</reference>
<name>A0A2L0WQF2_CARMA</name>
<comment type="similarity">
    <text evidence="2 8">Belongs to the G-protein coupled receptor 1 family.</text>
</comment>